<evidence type="ECO:0000259" key="10">
    <source>
        <dbReference type="PROSITE" id="PS51194"/>
    </source>
</evidence>
<dbReference type="SUPFAM" id="SSF46785">
    <property type="entry name" value="Winged helix' DNA-binding domain"/>
    <property type="match status" value="1"/>
</dbReference>
<dbReference type="SUPFAM" id="SSF52540">
    <property type="entry name" value="P-loop containing nucleoside triphosphate hydrolases"/>
    <property type="match status" value="3"/>
</dbReference>
<dbReference type="GO" id="GO:0005524">
    <property type="term" value="F:ATP binding"/>
    <property type="evidence" value="ECO:0007669"/>
    <property type="project" value="UniProtKB-KW"/>
</dbReference>
<evidence type="ECO:0000259" key="9">
    <source>
        <dbReference type="PROSITE" id="PS51192"/>
    </source>
</evidence>
<dbReference type="Gene3D" id="1.10.10.10">
    <property type="entry name" value="Winged helix-like DNA-binding domain superfamily/Winged helix DNA-binding domain"/>
    <property type="match status" value="2"/>
</dbReference>
<dbReference type="InterPro" id="IPR036388">
    <property type="entry name" value="WH-like_DNA-bd_sf"/>
</dbReference>
<dbReference type="FunFam" id="1.10.10.10:FF:000012">
    <property type="entry name" value="U5 small nuclear ribonucleoprotein helicase"/>
    <property type="match status" value="1"/>
</dbReference>
<dbReference type="Pfam" id="PF00270">
    <property type="entry name" value="DEAD"/>
    <property type="match status" value="2"/>
</dbReference>
<dbReference type="Gene3D" id="1.10.3380.10">
    <property type="entry name" value="Sec63 N-terminal domain-like domain"/>
    <property type="match status" value="2"/>
</dbReference>
<dbReference type="EMBL" id="LT598484">
    <property type="protein sequence ID" value="SCV00381.1"/>
    <property type="molecule type" value="Genomic_DNA"/>
</dbReference>
<feature type="domain" description="Helicase C-terminal" evidence="10">
    <location>
        <begin position="746"/>
        <end position="957"/>
    </location>
</feature>
<dbReference type="SMART" id="SM00487">
    <property type="entry name" value="DEXDc"/>
    <property type="match status" value="2"/>
</dbReference>
<dbReference type="Pfam" id="PF21188">
    <property type="entry name" value="BRR2_plug"/>
    <property type="match status" value="1"/>
</dbReference>
<proteinExistence type="inferred from homology"/>
<evidence type="ECO:0000256" key="6">
    <source>
        <dbReference type="ARBA" id="ARBA00022840"/>
    </source>
</evidence>
<name>A0A1G4K8K6_9SACH</name>
<dbReference type="PANTHER" id="PTHR47961">
    <property type="entry name" value="DNA POLYMERASE THETA, PUTATIVE (AFU_ORTHOLOGUE AFUA_1G05260)-RELATED"/>
    <property type="match status" value="1"/>
</dbReference>
<dbReference type="GO" id="GO:0005634">
    <property type="term" value="C:nucleus"/>
    <property type="evidence" value="ECO:0007669"/>
    <property type="project" value="TreeGrafter"/>
</dbReference>
<dbReference type="GO" id="GO:0000712">
    <property type="term" value="P:resolution of meiotic recombination intermediates"/>
    <property type="evidence" value="ECO:0007669"/>
    <property type="project" value="TreeGrafter"/>
</dbReference>
<feature type="compositionally biased region" description="Basic and acidic residues" evidence="8">
    <location>
        <begin position="256"/>
        <end position="276"/>
    </location>
</feature>
<keyword evidence="12" id="KW-1185">Reference proteome</keyword>
<dbReference type="Pfam" id="PF02889">
    <property type="entry name" value="Sec63"/>
    <property type="match status" value="2"/>
</dbReference>
<dbReference type="InterPro" id="IPR011545">
    <property type="entry name" value="DEAD/DEAH_box_helicase_dom"/>
</dbReference>
<dbReference type="GO" id="GO:0003676">
    <property type="term" value="F:nucleic acid binding"/>
    <property type="evidence" value="ECO:0007669"/>
    <property type="project" value="InterPro"/>
</dbReference>
<dbReference type="FunFam" id="3.40.50.300:FF:000062">
    <property type="entry name" value="U5 small nuclear ribonucleoprotein helicase"/>
    <property type="match status" value="1"/>
</dbReference>
<evidence type="ECO:0000256" key="1">
    <source>
        <dbReference type="ARBA" id="ARBA00010140"/>
    </source>
</evidence>
<dbReference type="InterPro" id="IPR041094">
    <property type="entry name" value="Brr2_helicase_PWI"/>
</dbReference>
<feature type="domain" description="Helicase ATP-binding" evidence="9">
    <location>
        <begin position="1377"/>
        <end position="1553"/>
    </location>
</feature>
<dbReference type="InterPro" id="IPR004179">
    <property type="entry name" value="Sec63-dom"/>
</dbReference>
<dbReference type="InterPro" id="IPR035892">
    <property type="entry name" value="C2_domain_sf"/>
</dbReference>
<dbReference type="InterPro" id="IPR001650">
    <property type="entry name" value="Helicase_C-like"/>
</dbReference>
<keyword evidence="3" id="KW-0547">Nucleotide-binding</keyword>
<dbReference type="PIRSF" id="PIRSF039073">
    <property type="entry name" value="BRR2"/>
    <property type="match status" value="1"/>
</dbReference>
<keyword evidence="5" id="KW-0347">Helicase</keyword>
<dbReference type="Pfam" id="PF18149">
    <property type="entry name" value="Helicase_PWI"/>
    <property type="match status" value="1"/>
</dbReference>
<reference evidence="12" key="1">
    <citation type="submission" date="2016-03" db="EMBL/GenBank/DDBJ databases">
        <authorList>
            <person name="Devillers Hugo."/>
        </authorList>
    </citation>
    <scope>NUCLEOTIDE SEQUENCE [LARGE SCALE GENOMIC DNA]</scope>
</reference>
<dbReference type="GO" id="GO:0006397">
    <property type="term" value="P:mRNA processing"/>
    <property type="evidence" value="ECO:0007669"/>
    <property type="project" value="UniProtKB-ARBA"/>
</dbReference>
<keyword evidence="2" id="KW-0677">Repeat</keyword>
<dbReference type="InterPro" id="IPR027417">
    <property type="entry name" value="P-loop_NTPase"/>
</dbReference>
<dbReference type="InterPro" id="IPR014001">
    <property type="entry name" value="Helicase_ATP-bd"/>
</dbReference>
<dbReference type="Proteomes" id="UP000191144">
    <property type="component" value="Chromosome G"/>
</dbReference>
<dbReference type="InterPro" id="IPR050474">
    <property type="entry name" value="Hel308_SKI2-like"/>
</dbReference>
<keyword evidence="6" id="KW-0067">ATP-binding</keyword>
<dbReference type="SMART" id="SM00973">
    <property type="entry name" value="Sec63"/>
    <property type="match status" value="2"/>
</dbReference>
<dbReference type="SUPFAM" id="SSF158702">
    <property type="entry name" value="Sec63 N-terminal domain-like"/>
    <property type="match status" value="2"/>
</dbReference>
<evidence type="ECO:0000256" key="5">
    <source>
        <dbReference type="ARBA" id="ARBA00022806"/>
    </source>
</evidence>
<dbReference type="FunFam" id="1.10.150.20:FF:000013">
    <property type="entry name" value="U5 small nuclear ribonucleoprotein kDa helicase"/>
    <property type="match status" value="1"/>
</dbReference>
<evidence type="ECO:0000256" key="3">
    <source>
        <dbReference type="ARBA" id="ARBA00022741"/>
    </source>
</evidence>
<dbReference type="FunFam" id="1.10.10.10:FF:000024">
    <property type="entry name" value="U5 small nuclear ribonucleoprotein helicase"/>
    <property type="match status" value="1"/>
</dbReference>
<keyword evidence="4" id="KW-0378">Hydrolase</keyword>
<evidence type="ECO:0000313" key="12">
    <source>
        <dbReference type="Proteomes" id="UP000191144"/>
    </source>
</evidence>
<sequence>MSQQNCDEKDKKIRELYRYDEMSNKVLRADRSLYSQRTDPLKDAAESQPKSMLGRISVKEMGASAPRSQLTDADRNIYQTEAAGREISKVKPRTNTQTSRNAANSTVLSGDSMQKLKYYPSDDANADRYDEIVHSVSVLLGDDMPHDIIRSATDYVLNTLKGKPDEEGLYLDRKLSEIQENLAVPISQSTFHQIVDLSKDITDYYQSTQQQRAVEEGVAILASEDEMDGLDGDEGQNTLLNELEEMGEGSDDEEAQDVRNENEALRRSTGLDHQKWPAESATNDDTKNDGDTLTFVQAKERKEGKSDRIVTIGEVDDRFLLRSVSAATEEIEERKLQDLCERILQVLGANLGEADLEAELSGPVELRDEWLVKFLVKNGARIFWGTKLSNAPAEEKVLIFSQMRQLNLTDLVEEYETYSISLKRRLSTDHKADGRAKKQAKISLPNTLDLQQLAFDQGSEVFTAERITLPANSFKRVKPSYEEIHIPPPSPPSAELELVPITTLPKWAKNAFPLNETTHLNRIQSEVFPSAFGNDDNLLICAPTGSGKTNIAMLTILRVLSHHLDQNRGTFNLKNFKVVYIAPLKALVQEQVREFQRRLMTYGIKVGELTGDSNITRQQIVDSTVLIATPEKWDIITRKREDGKFTSSVELLIIDEVHLLHDERGPVLESIVARSLRDKTAADKMRIVALSATLPNYSDVGRFLRVPKKNLFYFDSSFRPCPLAQQFCGVTETNAVKKVNAMNQACYDKLLELVEQGHQVIVFVHSRKDTARTALWLKNKLSEEDKLDRFIKSEPGSKEIIKRETENISDRPLAELIQYGFGIHHAGLTKSDRSLSEDLFADGLLSVLVSTATLAWGVNLPAHAVIIKGTDVYSPIKGTWTRLSPQDVLQMLGRAGRPRYDTFGEGIIITQQSSIQYYLAMLNQQLPIESQLVSKLADNMNAEIVLGNIKNRKEAVEWLGFTYLFVRMLENPDLYKCPSNDNGDDFLLEYRDQLSHSALELLHEHNLVVYDVNTASVLPTGLGKIASHFYIKYHSVSMYNQNINEHLTSIDILRIFSKSDEFKYIPVRQEEKLEVQKLLEKAPIPIQEPWNEPIAKVNVLLQSYISRTKLDGFALKSDMLYITQSAGRLTRALYELAYAKKLPRLAKLLLNLCKSIEKRMWITSSALRQFKDCPSEVIRHTEASFLPWQDYFLLSSPREVGEAIRSEGNGKLVYDILQKFPRLDVRCSIQPLTPSVLHFDLEISPKWTWDSKIHGTSERFVVMVENEMGDKLLYDNMLIVKQKYANKEHYLDFSIFLTPAQQQMLPSNFFISLISDRWLHSEFKIPVLLDNVRLPRKFPAPTPLLNVERVPVSEVGVEFSQLFDFENFNRIQSQVFPTLFDTNDSILIGSATGSGRITMAEIALLNLWRQGGGRSVFVCPSQEKVDSITDNWTKRFRGVAGGKIINKFTDNNVSNLKLLAKSHLILCTPEQFDVASRKWKQRKNIQSIALLILDEAHMVGDGLTGAIYENIISRMNFIAAQLETGLRIVGLSNCVANSRDFGEWMSVRKENIFNFTPADRVSPLQIKFQAGPRPEDRNTDICESLWPLCTNILRSGSDYERAVVFVPSRAQATKLMTELIRLCTENKLVGTQSNIEPTDCDRSPLSNELLRASLRWGFGALNSDLTVEDCTIVKKLFKTGALKLLFVCRGVELYDLRSSTVVLFGTSYYEGNEHRYVDYTVNEIQKMLSTASLSSKLNEAFIMTSEVKKEHYRKFLTEPLPVESFMYYYLPDAISREISTGVIESKQDCIDWLTFTLFYRRIHGNPSFYGVKNISSLGVSAYLTELVEEVTADLTKYSMIEIDNDEQNEEIIDAEEKDSIMSPLNGCMISAYHNVSFASIQVFHQNLSRASGLKSLLEAIASSFELGSVALRESDVDTLKLLYNRLPVKSAQITDVESAAFKVFVLLQCHFSRLQLRNELKNDLVFILKRVTAVVNALVDFMAGEGNLNATIAMDLSQMLIQGMWDTDSPLLQVPYFDSGMIDRCKKKGIETVYDIMALEDDERDEILVFDDRELTSIATFVNAYPNVELAYALSEDSSVYKPGAPINISVTLTRDEEPESLQVVADKFPQAKNESWWLVAGETTTKELYFIKKVSLSKETQTYDLEISLNEEGSHKLTLWCVSDAYIDADKEVSFEVLIQ</sequence>
<feature type="compositionally biased region" description="Acidic residues" evidence="8">
    <location>
        <begin position="246"/>
        <end position="255"/>
    </location>
</feature>
<accession>A0A1G4K8K6</accession>
<dbReference type="GO" id="GO:0016787">
    <property type="term" value="F:hydrolase activity"/>
    <property type="evidence" value="ECO:0007669"/>
    <property type="project" value="UniProtKB-KW"/>
</dbReference>
<dbReference type="PANTHER" id="PTHR47961:SF4">
    <property type="entry name" value="ACTIVATING SIGNAL COINTEGRATOR 1 COMPLEX SUBUNIT 3"/>
    <property type="match status" value="1"/>
</dbReference>
<gene>
    <name evidence="11" type="ORF">LAME_0G09340G</name>
</gene>
<protein>
    <recommendedName>
        <fullName evidence="7">U5 small nuclear ribonucleoprotein 200 kDa helicase</fullName>
    </recommendedName>
</protein>
<dbReference type="CDD" id="cd18795">
    <property type="entry name" value="SF2_C_Ski2"/>
    <property type="match status" value="1"/>
</dbReference>
<dbReference type="SMART" id="SM00490">
    <property type="entry name" value="HELICc"/>
    <property type="match status" value="1"/>
</dbReference>
<dbReference type="InterPro" id="IPR057842">
    <property type="entry name" value="WH_MER3"/>
</dbReference>
<evidence type="ECO:0000313" key="11">
    <source>
        <dbReference type="EMBL" id="SCV00381.1"/>
    </source>
</evidence>
<dbReference type="Gene3D" id="1.10.150.20">
    <property type="entry name" value="5' to 3' exonuclease, C-terminal subdomain"/>
    <property type="match status" value="2"/>
</dbReference>
<evidence type="ECO:0000256" key="2">
    <source>
        <dbReference type="ARBA" id="ARBA00022737"/>
    </source>
</evidence>
<dbReference type="PROSITE" id="PS51194">
    <property type="entry name" value="HELICASE_CTER"/>
    <property type="match status" value="1"/>
</dbReference>
<evidence type="ECO:0000256" key="7">
    <source>
        <dbReference type="ARBA" id="ARBA00034541"/>
    </source>
</evidence>
<feature type="domain" description="Helicase ATP-binding" evidence="9">
    <location>
        <begin position="529"/>
        <end position="712"/>
    </location>
</feature>
<dbReference type="SUPFAM" id="SSF81296">
    <property type="entry name" value="E set domains"/>
    <property type="match status" value="1"/>
</dbReference>
<dbReference type="Pfam" id="PF23445">
    <property type="entry name" value="WHD_SNRNP200"/>
    <property type="match status" value="2"/>
</dbReference>
<dbReference type="Pfam" id="PF00271">
    <property type="entry name" value="Helicase_C"/>
    <property type="match status" value="1"/>
</dbReference>
<dbReference type="InterPro" id="IPR036390">
    <property type="entry name" value="WH_DNA-bd_sf"/>
</dbReference>
<evidence type="ECO:0000256" key="4">
    <source>
        <dbReference type="ARBA" id="ARBA00022801"/>
    </source>
</evidence>
<dbReference type="FunFam" id="1.10.3380.10:FF:000001">
    <property type="entry name" value="U5 small nuclear ribonucleoprotein helicase"/>
    <property type="match status" value="1"/>
</dbReference>
<dbReference type="InterPro" id="IPR048863">
    <property type="entry name" value="BRR2_plug"/>
</dbReference>
<dbReference type="Gene3D" id="3.40.50.300">
    <property type="entry name" value="P-loop containing nucleotide triphosphate hydrolases"/>
    <property type="match status" value="4"/>
</dbReference>
<dbReference type="InterPro" id="IPR014756">
    <property type="entry name" value="Ig_E-set"/>
</dbReference>
<comment type="similarity">
    <text evidence="1">Belongs to the helicase family. SKI2 subfamily.</text>
</comment>
<dbReference type="FunFam" id="3.40.50.300:FF:003287">
    <property type="entry name" value="U5 small nuclear ribonucleoprotein 200 kDa helicase"/>
    <property type="match status" value="1"/>
</dbReference>
<dbReference type="GO" id="GO:0003678">
    <property type="term" value="F:DNA helicase activity"/>
    <property type="evidence" value="ECO:0007669"/>
    <property type="project" value="TreeGrafter"/>
</dbReference>
<dbReference type="OrthoDB" id="5575at2759"/>
<evidence type="ECO:0000256" key="8">
    <source>
        <dbReference type="SAM" id="MobiDB-lite"/>
    </source>
</evidence>
<dbReference type="Gene3D" id="2.60.40.150">
    <property type="entry name" value="C2 domain"/>
    <property type="match status" value="2"/>
</dbReference>
<organism evidence="11 12">
    <name type="scientific">Lachancea meyersii CBS 8951</name>
    <dbReference type="NCBI Taxonomy" id="1266667"/>
    <lineage>
        <taxon>Eukaryota</taxon>
        <taxon>Fungi</taxon>
        <taxon>Dikarya</taxon>
        <taxon>Ascomycota</taxon>
        <taxon>Saccharomycotina</taxon>
        <taxon>Saccharomycetes</taxon>
        <taxon>Saccharomycetales</taxon>
        <taxon>Saccharomycetaceae</taxon>
        <taxon>Lachancea</taxon>
    </lineage>
</organism>
<feature type="region of interest" description="Disordered" evidence="8">
    <location>
        <begin position="246"/>
        <end position="290"/>
    </location>
</feature>
<dbReference type="PROSITE" id="PS51192">
    <property type="entry name" value="HELICASE_ATP_BIND_1"/>
    <property type="match status" value="2"/>
</dbReference>